<dbReference type="InterPro" id="IPR001041">
    <property type="entry name" value="2Fe-2S_ferredoxin-type"/>
</dbReference>
<evidence type="ECO:0000256" key="2">
    <source>
        <dbReference type="ARBA" id="ARBA00022448"/>
    </source>
</evidence>
<evidence type="ECO:0000313" key="10">
    <source>
        <dbReference type="EMBL" id="OAE37600.1"/>
    </source>
</evidence>
<reference evidence="10 11" key="1">
    <citation type="submission" date="2016-05" db="EMBL/GenBank/DDBJ databases">
        <authorList>
            <person name="Lavstsen T."/>
            <person name="Jespersen J.S."/>
        </authorList>
    </citation>
    <scope>NUCLEOTIDE SEQUENCE [LARGE SCALE GENOMIC DNA]</scope>
    <source>
        <strain evidence="10 11">KCJ1736</strain>
    </source>
</reference>
<evidence type="ECO:0000256" key="4">
    <source>
        <dbReference type="ARBA" id="ARBA00022723"/>
    </source>
</evidence>
<gene>
    <name evidence="10" type="ORF">A7J57_08445</name>
</gene>
<evidence type="ECO:0000256" key="7">
    <source>
        <dbReference type="ARBA" id="ARBA00023014"/>
    </source>
</evidence>
<comment type="similarity">
    <text evidence="1">Belongs to the 2Fe2S plant-type ferredoxin family.</text>
</comment>
<comment type="caution">
    <text evidence="10">The sequence shown here is derived from an EMBL/GenBank/DDBJ whole genome shotgun (WGS) entry which is preliminary data.</text>
</comment>
<organism evidence="10 11">
    <name type="scientific">Agrobacterium tumefaciens</name>
    <dbReference type="NCBI Taxonomy" id="358"/>
    <lineage>
        <taxon>Bacteria</taxon>
        <taxon>Pseudomonadati</taxon>
        <taxon>Pseudomonadota</taxon>
        <taxon>Alphaproteobacteria</taxon>
        <taxon>Hyphomicrobiales</taxon>
        <taxon>Rhizobiaceae</taxon>
        <taxon>Rhizobium/Agrobacterium group</taxon>
        <taxon>Agrobacterium</taxon>
        <taxon>Agrobacterium tumefaciens complex</taxon>
    </lineage>
</organism>
<dbReference type="GO" id="GO:0046872">
    <property type="term" value="F:metal ion binding"/>
    <property type="evidence" value="ECO:0007669"/>
    <property type="project" value="UniProtKB-KW"/>
</dbReference>
<name>A0A176WXR9_AGRTU</name>
<keyword evidence="7" id="KW-0411">Iron-sulfur</keyword>
<protein>
    <recommendedName>
        <fullName evidence="9">2Fe-2S ferredoxin-type domain-containing protein</fullName>
    </recommendedName>
</protein>
<dbReference type="EMBL" id="LXPS01000039">
    <property type="protein sequence ID" value="OAE37600.1"/>
    <property type="molecule type" value="Genomic_DNA"/>
</dbReference>
<dbReference type="PANTHER" id="PTHR43112">
    <property type="entry name" value="FERREDOXIN"/>
    <property type="match status" value="1"/>
</dbReference>
<evidence type="ECO:0000256" key="1">
    <source>
        <dbReference type="ARBA" id="ARBA00007874"/>
    </source>
</evidence>
<dbReference type="InterPro" id="IPR012675">
    <property type="entry name" value="Beta-grasp_dom_sf"/>
</dbReference>
<dbReference type="Gene3D" id="3.10.20.30">
    <property type="match status" value="1"/>
</dbReference>
<evidence type="ECO:0000259" key="9">
    <source>
        <dbReference type="PROSITE" id="PS51085"/>
    </source>
</evidence>
<dbReference type="PANTHER" id="PTHR43112:SF3">
    <property type="entry name" value="FERREDOXIN-2, CHLOROPLASTIC"/>
    <property type="match status" value="1"/>
</dbReference>
<keyword evidence="4" id="KW-0479">Metal-binding</keyword>
<sequence length="111" mass="11732">MALPHTIHLPQIDRSITVAQGETVLQAALAAGVAYPHSCRMGRCGACKSRLISGEVELLKHTPFSLTEEDKANGLTLACRAIPSSDVVIGWIDGADALSVSHADIVLTSER</sequence>
<dbReference type="InterPro" id="IPR036010">
    <property type="entry name" value="2Fe-2S_ferredoxin-like_sf"/>
</dbReference>
<comment type="cofactor">
    <cofactor evidence="8">
        <name>[2Fe-2S] cluster</name>
        <dbReference type="ChEBI" id="CHEBI:190135"/>
    </cofactor>
</comment>
<proteinExistence type="inferred from homology"/>
<dbReference type="SUPFAM" id="SSF54292">
    <property type="entry name" value="2Fe-2S ferredoxin-like"/>
    <property type="match status" value="1"/>
</dbReference>
<dbReference type="GO" id="GO:0051537">
    <property type="term" value="F:2 iron, 2 sulfur cluster binding"/>
    <property type="evidence" value="ECO:0007669"/>
    <property type="project" value="UniProtKB-KW"/>
</dbReference>
<accession>A0A176WXR9</accession>
<dbReference type="PROSITE" id="PS51085">
    <property type="entry name" value="2FE2S_FER_2"/>
    <property type="match status" value="1"/>
</dbReference>
<evidence type="ECO:0000256" key="3">
    <source>
        <dbReference type="ARBA" id="ARBA00022714"/>
    </source>
</evidence>
<dbReference type="Pfam" id="PF00111">
    <property type="entry name" value="Fer2"/>
    <property type="match status" value="1"/>
</dbReference>
<dbReference type="AlphaFoldDB" id="A0A176WXR9"/>
<keyword evidence="2" id="KW-0813">Transport</keyword>
<feature type="domain" description="2Fe-2S ferredoxin-type" evidence="9">
    <location>
        <begin position="5"/>
        <end position="95"/>
    </location>
</feature>
<evidence type="ECO:0000256" key="6">
    <source>
        <dbReference type="ARBA" id="ARBA00023004"/>
    </source>
</evidence>
<keyword evidence="3" id="KW-0001">2Fe-2S</keyword>
<keyword evidence="5" id="KW-0249">Electron transport</keyword>
<dbReference type="Proteomes" id="UP000077098">
    <property type="component" value="Unassembled WGS sequence"/>
</dbReference>
<keyword evidence="6" id="KW-0408">Iron</keyword>
<dbReference type="InterPro" id="IPR006058">
    <property type="entry name" value="2Fe2S_fd_BS"/>
</dbReference>
<evidence type="ECO:0000313" key="11">
    <source>
        <dbReference type="Proteomes" id="UP000077098"/>
    </source>
</evidence>
<dbReference type="PROSITE" id="PS00197">
    <property type="entry name" value="2FE2S_FER_1"/>
    <property type="match status" value="1"/>
</dbReference>
<dbReference type="CDD" id="cd00207">
    <property type="entry name" value="fer2"/>
    <property type="match status" value="1"/>
</dbReference>
<evidence type="ECO:0000256" key="8">
    <source>
        <dbReference type="ARBA" id="ARBA00034078"/>
    </source>
</evidence>
<evidence type="ECO:0000256" key="5">
    <source>
        <dbReference type="ARBA" id="ARBA00022982"/>
    </source>
</evidence>